<protein>
    <recommendedName>
        <fullName evidence="3">cytochrome-c oxidase</fullName>
        <ecNumber evidence="3">7.1.1.9</ecNumber>
    </recommendedName>
    <alternativeName>
        <fullName evidence="13">Cytochrome aa3 subunit 2</fullName>
    </alternativeName>
</protein>
<dbReference type="RefSeq" id="WP_269444583.1">
    <property type="nucleotide sequence ID" value="NZ_CP097463.1"/>
</dbReference>
<dbReference type="PANTHER" id="PTHR22888:SF9">
    <property type="entry name" value="CYTOCHROME C OXIDASE SUBUNIT 2"/>
    <property type="match status" value="1"/>
</dbReference>
<sequence length="311" mass="35069">MHRRRWARGGRAVLLAGALALVLTGCSAHDVEKKLRFGWPTGVTKQAEKMRVLWTWSGVAALCVGVLVWGLIFWCCIRYRKRNDELPRQTKYNLPIELVYSLAPFIIIAGLFYRTVIVEDDVNKLSKNPDVLVQVDAFKWNWQFEYLDSHDTKTVYSSDKKTPLSTVGSDDEIPVLVLPKGETVQIIEHSEDVVHSFWVPEFLFKRDVIPYGPDHTSEDNRFEFTATQNGSYVGRCAELCGTYHSQMNFEVRIVDPAVFEKYLAALDKAGQDNPARQSVALKAAGMAPRATTTYPFNTDRAARSASEKSGS</sequence>
<evidence type="ECO:0000313" key="19">
    <source>
        <dbReference type="Proteomes" id="UP001164693"/>
    </source>
</evidence>
<dbReference type="PROSITE" id="PS50857">
    <property type="entry name" value="COX2_CUA"/>
    <property type="match status" value="1"/>
</dbReference>
<dbReference type="Gene3D" id="1.10.287.90">
    <property type="match status" value="1"/>
</dbReference>
<keyword evidence="11 16" id="KW-0472">Membrane</keyword>
<keyword evidence="4" id="KW-0813">Transport</keyword>
<keyword evidence="5 16" id="KW-0812">Transmembrane</keyword>
<comment type="catalytic activity">
    <reaction evidence="14">
        <text>4 Fe(II)-[cytochrome c] + O2 + 8 H(+)(in) = 4 Fe(III)-[cytochrome c] + 2 H2O + 4 H(+)(out)</text>
        <dbReference type="Rhea" id="RHEA:11436"/>
        <dbReference type="Rhea" id="RHEA-COMP:10350"/>
        <dbReference type="Rhea" id="RHEA-COMP:14399"/>
        <dbReference type="ChEBI" id="CHEBI:15377"/>
        <dbReference type="ChEBI" id="CHEBI:15378"/>
        <dbReference type="ChEBI" id="CHEBI:15379"/>
        <dbReference type="ChEBI" id="CHEBI:29033"/>
        <dbReference type="ChEBI" id="CHEBI:29034"/>
        <dbReference type="EC" id="7.1.1.9"/>
    </reaction>
</comment>
<keyword evidence="19" id="KW-1185">Reference proteome</keyword>
<dbReference type="EMBL" id="CP097463">
    <property type="protein sequence ID" value="WAX58034.1"/>
    <property type="molecule type" value="Genomic_DNA"/>
</dbReference>
<evidence type="ECO:0000256" key="15">
    <source>
        <dbReference type="SAM" id="MobiDB-lite"/>
    </source>
</evidence>
<dbReference type="Proteomes" id="UP001164693">
    <property type="component" value="Chromosome"/>
</dbReference>
<keyword evidence="7" id="KW-1278">Translocase</keyword>
<evidence type="ECO:0000256" key="4">
    <source>
        <dbReference type="ARBA" id="ARBA00022448"/>
    </source>
</evidence>
<keyword evidence="10" id="KW-0186">Copper</keyword>
<dbReference type="InterPro" id="IPR036257">
    <property type="entry name" value="Cyt_c_oxidase_su2_TM_sf"/>
</dbReference>
<keyword evidence="8" id="KW-0249">Electron transport</keyword>
<dbReference type="PROSITE" id="PS00078">
    <property type="entry name" value="COX2"/>
    <property type="match status" value="1"/>
</dbReference>
<evidence type="ECO:0000256" key="14">
    <source>
        <dbReference type="ARBA" id="ARBA00047816"/>
    </source>
</evidence>
<comment type="similarity">
    <text evidence="2">Belongs to the cytochrome c oxidase subunit 2 family.</text>
</comment>
<feature type="transmembrane region" description="Helical" evidence="16">
    <location>
        <begin position="98"/>
        <end position="117"/>
    </location>
</feature>
<dbReference type="SUPFAM" id="SSF49503">
    <property type="entry name" value="Cupredoxins"/>
    <property type="match status" value="1"/>
</dbReference>
<proteinExistence type="inferred from homology"/>
<evidence type="ECO:0000256" key="10">
    <source>
        <dbReference type="ARBA" id="ARBA00023008"/>
    </source>
</evidence>
<evidence type="ECO:0000256" key="9">
    <source>
        <dbReference type="ARBA" id="ARBA00022989"/>
    </source>
</evidence>
<evidence type="ECO:0000256" key="11">
    <source>
        <dbReference type="ARBA" id="ARBA00023136"/>
    </source>
</evidence>
<evidence type="ECO:0000256" key="1">
    <source>
        <dbReference type="ARBA" id="ARBA00004141"/>
    </source>
</evidence>
<keyword evidence="6" id="KW-0479">Metal-binding</keyword>
<evidence type="ECO:0000256" key="7">
    <source>
        <dbReference type="ARBA" id="ARBA00022967"/>
    </source>
</evidence>
<reference evidence="18" key="1">
    <citation type="submission" date="2022-05" db="EMBL/GenBank/DDBJ databases">
        <title>Jatrophihabitans sp. SB3-54 whole genome sequence.</title>
        <authorList>
            <person name="Suh M.K."/>
            <person name="Eom M.K."/>
            <person name="Kim J.S."/>
            <person name="Kim H.S."/>
            <person name="Do H.E."/>
            <person name="Shin Y.K."/>
            <person name="Lee J.-S."/>
        </authorList>
    </citation>
    <scope>NUCLEOTIDE SEQUENCE</scope>
    <source>
        <strain evidence="18">SB3-54</strain>
    </source>
</reference>
<dbReference type="PANTHER" id="PTHR22888">
    <property type="entry name" value="CYTOCHROME C OXIDASE, SUBUNIT II"/>
    <property type="match status" value="1"/>
</dbReference>
<evidence type="ECO:0000259" key="17">
    <source>
        <dbReference type="PROSITE" id="PS50857"/>
    </source>
</evidence>
<evidence type="ECO:0000256" key="5">
    <source>
        <dbReference type="ARBA" id="ARBA00022692"/>
    </source>
</evidence>
<accession>A0ABY7K3X3</accession>
<comment type="subcellular location">
    <subcellularLocation>
        <location evidence="1">Membrane</location>
        <topology evidence="1">Multi-pass membrane protein</topology>
    </subcellularLocation>
</comment>
<dbReference type="Pfam" id="PF00116">
    <property type="entry name" value="COX2"/>
    <property type="match status" value="1"/>
</dbReference>
<evidence type="ECO:0000313" key="18">
    <source>
        <dbReference type="EMBL" id="WAX58034.1"/>
    </source>
</evidence>
<dbReference type="PRINTS" id="PR01166">
    <property type="entry name" value="CYCOXIDASEII"/>
</dbReference>
<evidence type="ECO:0000256" key="13">
    <source>
        <dbReference type="ARBA" id="ARBA00031399"/>
    </source>
</evidence>
<evidence type="ECO:0000256" key="16">
    <source>
        <dbReference type="SAM" id="Phobius"/>
    </source>
</evidence>
<gene>
    <name evidence="18" type="ORF">M6B22_04510</name>
</gene>
<dbReference type="SUPFAM" id="SSF81464">
    <property type="entry name" value="Cytochrome c oxidase subunit II-like, transmembrane region"/>
    <property type="match status" value="1"/>
</dbReference>
<feature type="domain" description="Cytochrome oxidase subunit II copper A binding" evidence="17">
    <location>
        <begin position="128"/>
        <end position="265"/>
    </location>
</feature>
<keyword evidence="9 16" id="KW-1133">Transmembrane helix</keyword>
<dbReference type="InterPro" id="IPR002429">
    <property type="entry name" value="CcO_II-like_C"/>
</dbReference>
<evidence type="ECO:0000256" key="6">
    <source>
        <dbReference type="ARBA" id="ARBA00022723"/>
    </source>
</evidence>
<evidence type="ECO:0000256" key="8">
    <source>
        <dbReference type="ARBA" id="ARBA00022982"/>
    </source>
</evidence>
<evidence type="ECO:0000256" key="3">
    <source>
        <dbReference type="ARBA" id="ARBA00012949"/>
    </source>
</evidence>
<dbReference type="InterPro" id="IPR008972">
    <property type="entry name" value="Cupredoxin"/>
</dbReference>
<dbReference type="InterPro" id="IPR045187">
    <property type="entry name" value="CcO_II"/>
</dbReference>
<dbReference type="Gene3D" id="2.60.40.420">
    <property type="entry name" value="Cupredoxins - blue copper proteins"/>
    <property type="match status" value="1"/>
</dbReference>
<evidence type="ECO:0000256" key="2">
    <source>
        <dbReference type="ARBA" id="ARBA00007866"/>
    </source>
</evidence>
<feature type="transmembrane region" description="Helical" evidence="16">
    <location>
        <begin position="52"/>
        <end position="77"/>
    </location>
</feature>
<feature type="compositionally biased region" description="Basic and acidic residues" evidence="15">
    <location>
        <begin position="300"/>
        <end position="311"/>
    </location>
</feature>
<evidence type="ECO:0000256" key="12">
    <source>
        <dbReference type="ARBA" id="ARBA00024688"/>
    </source>
</evidence>
<feature type="region of interest" description="Disordered" evidence="15">
    <location>
        <begin position="292"/>
        <end position="311"/>
    </location>
</feature>
<name>A0ABY7K3X3_9ACTN</name>
<dbReference type="PROSITE" id="PS51257">
    <property type="entry name" value="PROKAR_LIPOPROTEIN"/>
    <property type="match status" value="1"/>
</dbReference>
<dbReference type="InterPro" id="IPR001505">
    <property type="entry name" value="Copper_CuA"/>
</dbReference>
<organism evidence="18 19">
    <name type="scientific">Jatrophihabitans cynanchi</name>
    <dbReference type="NCBI Taxonomy" id="2944128"/>
    <lineage>
        <taxon>Bacteria</taxon>
        <taxon>Bacillati</taxon>
        <taxon>Actinomycetota</taxon>
        <taxon>Actinomycetes</taxon>
        <taxon>Jatrophihabitantales</taxon>
        <taxon>Jatrophihabitantaceae</taxon>
        <taxon>Jatrophihabitans</taxon>
    </lineage>
</organism>
<dbReference type="EC" id="7.1.1.9" evidence="3"/>
<comment type="function">
    <text evidence="12">Subunits I and II form the functional core of the enzyme complex. Electrons originating in cytochrome c are transferred via heme a and Cu(A) to the binuclear center formed by heme a3 and Cu(B).</text>
</comment>